<sequence>MVLVGVVVRVHGLRGEAVVDLHTDAPDERFAPGTVLTVRRSGGARSAPLTVATARPHSGRLLVRFDGVEDRDGAEALRGAQLLLPTSALDAPADPDEFHAHQLEGLRAELTDGTVVGTVREVVHGPGGELLVLQRPDGPEAMVPFVTAIVPTVDLGGGRIVLDPPEGLLDPEE</sequence>
<evidence type="ECO:0000256" key="3">
    <source>
        <dbReference type="ARBA" id="ARBA00022552"/>
    </source>
</evidence>
<dbReference type="InterPro" id="IPR002676">
    <property type="entry name" value="RimM_N"/>
</dbReference>
<dbReference type="Pfam" id="PF24986">
    <property type="entry name" value="PRC_RimM"/>
    <property type="match status" value="1"/>
</dbReference>
<comment type="domain">
    <text evidence="5">The PRC barrel domain binds ribosomal protein uS19.</text>
</comment>
<dbReference type="GO" id="GO:0043022">
    <property type="term" value="F:ribosome binding"/>
    <property type="evidence" value="ECO:0007669"/>
    <property type="project" value="InterPro"/>
</dbReference>
<evidence type="ECO:0000256" key="4">
    <source>
        <dbReference type="ARBA" id="ARBA00023186"/>
    </source>
</evidence>
<keyword evidence="1 5" id="KW-0963">Cytoplasm</keyword>
<evidence type="ECO:0000256" key="5">
    <source>
        <dbReference type="HAMAP-Rule" id="MF_00014"/>
    </source>
</evidence>
<comment type="subcellular location">
    <subcellularLocation>
        <location evidence="5">Cytoplasm</location>
    </subcellularLocation>
</comment>
<proteinExistence type="inferred from homology"/>
<dbReference type="NCBIfam" id="TIGR02273">
    <property type="entry name" value="16S_RimM"/>
    <property type="match status" value="1"/>
</dbReference>
<dbReference type="Gene3D" id="2.30.30.240">
    <property type="entry name" value="PRC-barrel domain"/>
    <property type="match status" value="1"/>
</dbReference>
<evidence type="ECO:0000256" key="1">
    <source>
        <dbReference type="ARBA" id="ARBA00022490"/>
    </source>
</evidence>
<keyword evidence="2 5" id="KW-0690">Ribosome biogenesis</keyword>
<dbReference type="InterPro" id="IPR009000">
    <property type="entry name" value="Transl_B-barrel_sf"/>
</dbReference>
<dbReference type="GO" id="GO:0006364">
    <property type="term" value="P:rRNA processing"/>
    <property type="evidence" value="ECO:0007669"/>
    <property type="project" value="UniProtKB-UniRule"/>
</dbReference>
<dbReference type="OrthoDB" id="5381335at2"/>
<evidence type="ECO:0000313" key="9">
    <source>
        <dbReference type="Proteomes" id="UP000291591"/>
    </source>
</evidence>
<dbReference type="InterPro" id="IPR011033">
    <property type="entry name" value="PRC_barrel-like_sf"/>
</dbReference>
<dbReference type="Pfam" id="PF01782">
    <property type="entry name" value="RimM"/>
    <property type="match status" value="1"/>
</dbReference>
<evidence type="ECO:0000259" key="6">
    <source>
        <dbReference type="Pfam" id="PF01782"/>
    </source>
</evidence>
<dbReference type="GO" id="GO:0042274">
    <property type="term" value="P:ribosomal small subunit biogenesis"/>
    <property type="evidence" value="ECO:0007669"/>
    <property type="project" value="UniProtKB-UniRule"/>
</dbReference>
<comment type="subunit">
    <text evidence="5">Binds ribosomal protein uS19.</text>
</comment>
<dbReference type="HAMAP" id="MF_00014">
    <property type="entry name" value="Ribosome_mat_RimM"/>
    <property type="match status" value="1"/>
</dbReference>
<dbReference type="InterPro" id="IPR036976">
    <property type="entry name" value="RimM_N_sf"/>
</dbReference>
<gene>
    <name evidence="5" type="primary">rimM</name>
    <name evidence="8" type="ORF">EV383_1552</name>
</gene>
<comment type="caution">
    <text evidence="8">The sequence shown here is derived from an EMBL/GenBank/DDBJ whole genome shotgun (WGS) entry which is preliminary data.</text>
</comment>
<accession>A0A4Q7UUU9</accession>
<dbReference type="GO" id="GO:0005737">
    <property type="term" value="C:cytoplasm"/>
    <property type="evidence" value="ECO:0007669"/>
    <property type="project" value="UniProtKB-SubCell"/>
</dbReference>
<dbReference type="SUPFAM" id="SSF50447">
    <property type="entry name" value="Translation proteins"/>
    <property type="match status" value="1"/>
</dbReference>
<keyword evidence="9" id="KW-1185">Reference proteome</keyword>
<keyword evidence="3 5" id="KW-0698">rRNA processing</keyword>
<evidence type="ECO:0000256" key="2">
    <source>
        <dbReference type="ARBA" id="ARBA00022517"/>
    </source>
</evidence>
<dbReference type="SUPFAM" id="SSF50346">
    <property type="entry name" value="PRC-barrel domain"/>
    <property type="match status" value="1"/>
</dbReference>
<dbReference type="InterPro" id="IPR056792">
    <property type="entry name" value="PRC_RimM"/>
</dbReference>
<reference evidence="8 9" key="1">
    <citation type="submission" date="2019-02" db="EMBL/GenBank/DDBJ databases">
        <title>Sequencing the genomes of 1000 actinobacteria strains.</title>
        <authorList>
            <person name="Klenk H.-P."/>
        </authorList>
    </citation>
    <scope>NUCLEOTIDE SEQUENCE [LARGE SCALE GENOMIC DNA]</scope>
    <source>
        <strain evidence="8 9">DSM 45779</strain>
    </source>
</reference>
<dbReference type="RefSeq" id="WP_130289267.1">
    <property type="nucleotide sequence ID" value="NZ_SHKL01000001.1"/>
</dbReference>
<dbReference type="PANTHER" id="PTHR33692:SF1">
    <property type="entry name" value="RIBOSOME MATURATION FACTOR RIMM"/>
    <property type="match status" value="1"/>
</dbReference>
<protein>
    <recommendedName>
        <fullName evidence="5">Ribosome maturation factor RimM</fullName>
    </recommendedName>
</protein>
<keyword evidence="4 5" id="KW-0143">Chaperone</keyword>
<feature type="domain" description="RimM N-terminal" evidence="6">
    <location>
        <begin position="4"/>
        <end position="87"/>
    </location>
</feature>
<dbReference type="InterPro" id="IPR011961">
    <property type="entry name" value="RimM"/>
</dbReference>
<dbReference type="AlphaFoldDB" id="A0A4Q7UUU9"/>
<comment type="function">
    <text evidence="5">An accessory protein needed during the final step in the assembly of 30S ribosomal subunit, possibly for assembly of the head region. Essential for efficient processing of 16S rRNA. May be needed both before and after RbfA during the maturation of 16S rRNA. It has affinity for free ribosomal 30S subunits but not for 70S ribosomes.</text>
</comment>
<dbReference type="Gene3D" id="2.40.30.60">
    <property type="entry name" value="RimM"/>
    <property type="match status" value="1"/>
</dbReference>
<evidence type="ECO:0000259" key="7">
    <source>
        <dbReference type="Pfam" id="PF24986"/>
    </source>
</evidence>
<dbReference type="PANTHER" id="PTHR33692">
    <property type="entry name" value="RIBOSOME MATURATION FACTOR RIMM"/>
    <property type="match status" value="1"/>
</dbReference>
<dbReference type="EMBL" id="SHKL01000001">
    <property type="protein sequence ID" value="RZT84698.1"/>
    <property type="molecule type" value="Genomic_DNA"/>
</dbReference>
<organism evidence="8 9">
    <name type="scientific">Pseudonocardia sediminis</name>
    <dbReference type="NCBI Taxonomy" id="1397368"/>
    <lineage>
        <taxon>Bacteria</taxon>
        <taxon>Bacillati</taxon>
        <taxon>Actinomycetota</taxon>
        <taxon>Actinomycetes</taxon>
        <taxon>Pseudonocardiales</taxon>
        <taxon>Pseudonocardiaceae</taxon>
        <taxon>Pseudonocardia</taxon>
    </lineage>
</organism>
<name>A0A4Q7UUU9_PSEST</name>
<dbReference type="GO" id="GO:0005840">
    <property type="term" value="C:ribosome"/>
    <property type="evidence" value="ECO:0007669"/>
    <property type="project" value="InterPro"/>
</dbReference>
<comment type="similarity">
    <text evidence="5">Belongs to the RimM family.</text>
</comment>
<dbReference type="Proteomes" id="UP000291591">
    <property type="component" value="Unassembled WGS sequence"/>
</dbReference>
<feature type="domain" description="Ribosome maturation factor RimM PRC barrel" evidence="7">
    <location>
        <begin position="101"/>
        <end position="168"/>
    </location>
</feature>
<evidence type="ECO:0000313" key="8">
    <source>
        <dbReference type="EMBL" id="RZT84698.1"/>
    </source>
</evidence>